<name>A0A0S7XU04_UNCSA</name>
<organism evidence="2 3">
    <name type="scientific">candidate division WOR-1 bacterium DG_54_3</name>
    <dbReference type="NCBI Taxonomy" id="1703775"/>
    <lineage>
        <taxon>Bacteria</taxon>
        <taxon>Bacillati</taxon>
        <taxon>Saganbacteria</taxon>
    </lineage>
</organism>
<feature type="transmembrane region" description="Helical" evidence="1">
    <location>
        <begin position="64"/>
        <end position="81"/>
    </location>
</feature>
<dbReference type="Proteomes" id="UP000051861">
    <property type="component" value="Unassembled WGS sequence"/>
</dbReference>
<feature type="transmembrane region" description="Helical" evidence="1">
    <location>
        <begin position="87"/>
        <end position="104"/>
    </location>
</feature>
<keyword evidence="1" id="KW-1133">Transmembrane helix</keyword>
<reference evidence="2 3" key="1">
    <citation type="journal article" date="2015" name="Microbiome">
        <title>Genomic resolution of linkages in carbon, nitrogen, and sulfur cycling among widespread estuary sediment bacteria.</title>
        <authorList>
            <person name="Baker B.J."/>
            <person name="Lazar C.S."/>
            <person name="Teske A.P."/>
            <person name="Dick G.J."/>
        </authorList>
    </citation>
    <scope>NUCLEOTIDE SEQUENCE [LARGE SCALE GENOMIC DNA]</scope>
    <source>
        <strain evidence="2">DG_54_3</strain>
    </source>
</reference>
<keyword evidence="1" id="KW-0472">Membrane</keyword>
<evidence type="ECO:0000313" key="2">
    <source>
        <dbReference type="EMBL" id="KPJ65828.1"/>
    </source>
</evidence>
<proteinExistence type="predicted"/>
<comment type="caution">
    <text evidence="2">The sequence shown here is derived from an EMBL/GenBank/DDBJ whole genome shotgun (WGS) entry which is preliminary data.</text>
</comment>
<evidence type="ECO:0000313" key="3">
    <source>
        <dbReference type="Proteomes" id="UP000051861"/>
    </source>
</evidence>
<accession>A0A0S7XU04</accession>
<feature type="transmembrane region" description="Helical" evidence="1">
    <location>
        <begin position="36"/>
        <end position="57"/>
    </location>
</feature>
<dbReference type="AlphaFoldDB" id="A0A0S7XU04"/>
<keyword evidence="1" id="KW-0812">Transmembrane</keyword>
<gene>
    <name evidence="2" type="ORF">AMJ44_09400</name>
</gene>
<sequence length="106" mass="12186">MLTEMANILQSILSYFKLFVEWLSGMNQYVNANFGLFAQLALDLLILYIVFFVVYHLIKLSFRIIFRIVIPSVILAGVVFLFTSCSFFNILPIFVCLLVAINLVRP</sequence>
<protein>
    <submittedName>
        <fullName evidence="2">Uncharacterized protein</fullName>
    </submittedName>
</protein>
<evidence type="ECO:0000256" key="1">
    <source>
        <dbReference type="SAM" id="Phobius"/>
    </source>
</evidence>
<dbReference type="EMBL" id="LIZX01000100">
    <property type="protein sequence ID" value="KPJ65828.1"/>
    <property type="molecule type" value="Genomic_DNA"/>
</dbReference>